<dbReference type="EMBL" id="JAJAPX010000001">
    <property type="protein sequence ID" value="MCB4807477.1"/>
    <property type="molecule type" value="Genomic_DNA"/>
</dbReference>
<dbReference type="Proteomes" id="UP001139286">
    <property type="component" value="Unassembled WGS sequence"/>
</dbReference>
<dbReference type="SUPFAM" id="SSF48452">
    <property type="entry name" value="TPR-like"/>
    <property type="match status" value="2"/>
</dbReference>
<proteinExistence type="predicted"/>
<evidence type="ECO:0000313" key="4">
    <source>
        <dbReference type="EMBL" id="MCB4807477.1"/>
    </source>
</evidence>
<reference evidence="4" key="1">
    <citation type="submission" date="2021-10" db="EMBL/GenBank/DDBJ databases">
        <title>Tamlana sargassums sp. nov., and Tamlana laminarinivorans sp. nov., two new bacteria isolated from the brown alga.</title>
        <authorList>
            <person name="Li J."/>
        </authorList>
    </citation>
    <scope>NUCLEOTIDE SEQUENCE</scope>
    <source>
        <strain evidence="4">62-3</strain>
    </source>
</reference>
<keyword evidence="1" id="KW-0802">TPR repeat</keyword>
<dbReference type="PANTHER" id="PTHR10098:SF108">
    <property type="entry name" value="TETRATRICOPEPTIDE REPEAT PROTEIN 28"/>
    <property type="match status" value="1"/>
</dbReference>
<keyword evidence="2" id="KW-0812">Transmembrane</keyword>
<keyword evidence="2" id="KW-1133">Transmembrane helix</keyword>
<keyword evidence="5" id="KW-1185">Reference proteome</keyword>
<dbReference type="SUPFAM" id="SSF55874">
    <property type="entry name" value="ATPase domain of HSP90 chaperone/DNA topoisomerase II/histidine kinase"/>
    <property type="match status" value="1"/>
</dbReference>
<name>A0A9X1I561_9FLAO</name>
<keyword evidence="2" id="KW-0472">Membrane</keyword>
<feature type="repeat" description="TPR" evidence="1">
    <location>
        <begin position="238"/>
        <end position="271"/>
    </location>
</feature>
<dbReference type="SMART" id="SM00028">
    <property type="entry name" value="TPR"/>
    <property type="match status" value="6"/>
</dbReference>
<dbReference type="AlphaFoldDB" id="A0A9X1I561"/>
<evidence type="ECO:0000256" key="1">
    <source>
        <dbReference type="PROSITE-ProRule" id="PRU00339"/>
    </source>
</evidence>
<dbReference type="RefSeq" id="WP_226694926.1">
    <property type="nucleotide sequence ID" value="NZ_JAJAPX010000001.1"/>
</dbReference>
<protein>
    <recommendedName>
        <fullName evidence="3">Histidine kinase/HSP90-like ATPase domain-containing protein</fullName>
    </recommendedName>
</protein>
<dbReference type="Gene3D" id="1.25.40.10">
    <property type="entry name" value="Tetratricopeptide repeat domain"/>
    <property type="match status" value="3"/>
</dbReference>
<dbReference type="InterPro" id="IPR003594">
    <property type="entry name" value="HATPase_dom"/>
</dbReference>
<feature type="domain" description="Histidine kinase/HSP90-like ATPase" evidence="3">
    <location>
        <begin position="551"/>
        <end position="642"/>
    </location>
</feature>
<dbReference type="InterPro" id="IPR019734">
    <property type="entry name" value="TPR_rpt"/>
</dbReference>
<evidence type="ECO:0000313" key="5">
    <source>
        <dbReference type="Proteomes" id="UP001139286"/>
    </source>
</evidence>
<accession>A0A9X1I561</accession>
<feature type="transmembrane region" description="Helical" evidence="2">
    <location>
        <begin position="402"/>
        <end position="422"/>
    </location>
</feature>
<evidence type="ECO:0000259" key="3">
    <source>
        <dbReference type="SMART" id="SM00387"/>
    </source>
</evidence>
<dbReference type="InterPro" id="IPR036890">
    <property type="entry name" value="HATPase_C_sf"/>
</dbReference>
<sequence>MDTVQGLIKQGDSLKKINKDDALKIFNNALVIALDSNLFDQASILCKKAGVIYHTKHDYVTAENFYKKGIRLDSLSITTADLLYNISLIKSAKNQQDSALFYLQNSISLYEKFKLNQAAYKAFLRAGILYKDRQLYEQALNYSIKAYKGFDSINNKQKLADACTVIGSVQNHLKNYNQSLQYHFEALELNSILKNNFGKAICYTNIGNVYSSLNETDSTIINYKKALTLFKPTAPQYTGLLNNLGGVYFGLDDFNASKNYYLEAINLNKNLKDTISLMYSFNGITSLYLKRNDLKNTNEYLKKASEILPRITDKNLQLGYYNNEASYYEKTKNYQKAIQSLKQYNTLYEEVYNLEMSQIAQKLQAQFDYNKKENQILKLKLKDNENQFLLEEKTKNIREKNLTLIVLVVILLLLIVLYYLFLQRQKTTNQKIKIEKLEAIYNGQESIKKRISRDLHDIITTNFDGLRLRVLALKRSDNISEKIDGITTDLKKMNNQIRTVSHRLYPLEMYMGKQKFTDVITSRLTEFQLYSKVFVELENKFPELLNKQSLALQNNFYGIFLEVLNNIEKHAVATKLTIKNRLDNTHNLHFIFEDNGVGITKDHKEGIGLLNIKQRAEILEGTCKITNIETGTRVHIYFPIDKTG</sequence>
<dbReference type="Gene3D" id="3.30.565.10">
    <property type="entry name" value="Histidine kinase-like ATPase, C-terminal domain"/>
    <property type="match status" value="1"/>
</dbReference>
<dbReference type="Pfam" id="PF02518">
    <property type="entry name" value="HATPase_c"/>
    <property type="match status" value="1"/>
</dbReference>
<gene>
    <name evidence="4" type="ORF">LG651_04380</name>
</gene>
<comment type="caution">
    <text evidence="4">The sequence shown here is derived from an EMBL/GenBank/DDBJ whole genome shotgun (WGS) entry which is preliminary data.</text>
</comment>
<dbReference type="InterPro" id="IPR011990">
    <property type="entry name" value="TPR-like_helical_dom_sf"/>
</dbReference>
<evidence type="ECO:0000256" key="2">
    <source>
        <dbReference type="SAM" id="Phobius"/>
    </source>
</evidence>
<dbReference type="PANTHER" id="PTHR10098">
    <property type="entry name" value="RAPSYN-RELATED"/>
    <property type="match status" value="1"/>
</dbReference>
<dbReference type="PROSITE" id="PS50005">
    <property type="entry name" value="TPR"/>
    <property type="match status" value="1"/>
</dbReference>
<dbReference type="SMART" id="SM00387">
    <property type="entry name" value="HATPase_c"/>
    <property type="match status" value="1"/>
</dbReference>
<organism evidence="4 5">
    <name type="scientific">Neotamlana sargassicola</name>
    <dbReference type="NCBI Taxonomy" id="2883125"/>
    <lineage>
        <taxon>Bacteria</taxon>
        <taxon>Pseudomonadati</taxon>
        <taxon>Bacteroidota</taxon>
        <taxon>Flavobacteriia</taxon>
        <taxon>Flavobacteriales</taxon>
        <taxon>Flavobacteriaceae</taxon>
        <taxon>Neotamlana</taxon>
    </lineage>
</organism>
<dbReference type="Pfam" id="PF13181">
    <property type="entry name" value="TPR_8"/>
    <property type="match status" value="2"/>
</dbReference>